<protein>
    <recommendedName>
        <fullName evidence="4">DUF2975 family protein</fullName>
    </recommendedName>
</protein>
<keyword evidence="3" id="KW-1185">Reference proteome</keyword>
<evidence type="ECO:0000256" key="1">
    <source>
        <dbReference type="SAM" id="Phobius"/>
    </source>
</evidence>
<proteinExistence type="predicted"/>
<accession>A0A3N2D8V3</accession>
<dbReference type="AlphaFoldDB" id="A0A3N2D8V3"/>
<keyword evidence="1" id="KW-0812">Transmembrane</keyword>
<dbReference type="EMBL" id="RKHQ01000001">
    <property type="protein sequence ID" value="ROR95884.1"/>
    <property type="molecule type" value="Genomic_DNA"/>
</dbReference>
<feature type="transmembrane region" description="Helical" evidence="1">
    <location>
        <begin position="90"/>
        <end position="112"/>
    </location>
</feature>
<evidence type="ECO:0000313" key="3">
    <source>
        <dbReference type="Proteomes" id="UP000275356"/>
    </source>
</evidence>
<keyword evidence="1" id="KW-1133">Transmembrane helix</keyword>
<comment type="caution">
    <text evidence="2">The sequence shown here is derived from an EMBL/GenBank/DDBJ whole genome shotgun (WGS) entry which is preliminary data.</text>
</comment>
<keyword evidence="1" id="KW-0472">Membrane</keyword>
<feature type="transmembrane region" description="Helical" evidence="1">
    <location>
        <begin position="118"/>
        <end position="139"/>
    </location>
</feature>
<dbReference type="Proteomes" id="UP000275356">
    <property type="component" value="Unassembled WGS sequence"/>
</dbReference>
<evidence type="ECO:0008006" key="4">
    <source>
        <dbReference type="Google" id="ProtNLM"/>
    </source>
</evidence>
<dbReference type="InterPro" id="IPR021354">
    <property type="entry name" value="DUF2975"/>
</dbReference>
<dbReference type="Pfam" id="PF11188">
    <property type="entry name" value="DUF2975"/>
    <property type="match status" value="1"/>
</dbReference>
<feature type="transmembrane region" description="Helical" evidence="1">
    <location>
        <begin position="47"/>
        <end position="70"/>
    </location>
</feature>
<sequence>MSRLVIVLLRVMLIVLLLGAVLAQVLVPIAASEIGVLYPEVEHLVVPYSVAAILAIACAEVVLVVIWRLLSLVADGMIFSVGSLRWVDAIVVAIGVATVLSAGVLVHLVGVAQVGGPGVALTLLGTVAAGIALALLMVVMRGLLRSAAHDRGELDGVI</sequence>
<organism evidence="2 3">
    <name type="scientific">Salana multivorans</name>
    <dbReference type="NCBI Taxonomy" id="120377"/>
    <lineage>
        <taxon>Bacteria</taxon>
        <taxon>Bacillati</taxon>
        <taxon>Actinomycetota</taxon>
        <taxon>Actinomycetes</taxon>
        <taxon>Micrococcales</taxon>
        <taxon>Beutenbergiaceae</taxon>
        <taxon>Salana</taxon>
    </lineage>
</organism>
<name>A0A3N2D8V3_9MICO</name>
<evidence type="ECO:0000313" key="2">
    <source>
        <dbReference type="EMBL" id="ROR95884.1"/>
    </source>
</evidence>
<dbReference type="RefSeq" id="WP_123738136.1">
    <property type="nucleotide sequence ID" value="NZ_RKHQ01000001.1"/>
</dbReference>
<dbReference type="OrthoDB" id="3240470at2"/>
<reference evidence="2 3" key="1">
    <citation type="submission" date="2018-11" db="EMBL/GenBank/DDBJ databases">
        <title>Sequencing the genomes of 1000 actinobacteria strains.</title>
        <authorList>
            <person name="Klenk H.-P."/>
        </authorList>
    </citation>
    <scope>NUCLEOTIDE SEQUENCE [LARGE SCALE GENOMIC DNA]</scope>
    <source>
        <strain evidence="2 3">DSM 13521</strain>
    </source>
</reference>
<gene>
    <name evidence="2" type="ORF">EDD28_0448</name>
</gene>